<dbReference type="Gene3D" id="1.10.150.240">
    <property type="entry name" value="Putative phosphatase, domain 2"/>
    <property type="match status" value="1"/>
</dbReference>
<accession>A0A1E7R6S5</accession>
<dbReference type="RefSeq" id="WP_070075321.1">
    <property type="nucleotide sequence ID" value="NZ_MKKJ01000007.1"/>
</dbReference>
<comment type="caution">
    <text evidence="1">The sequence shown here is derived from an EMBL/GenBank/DDBJ whole genome shotgun (WGS) entry which is preliminary data.</text>
</comment>
<dbReference type="NCBIfam" id="TIGR01549">
    <property type="entry name" value="HAD-SF-IA-v1"/>
    <property type="match status" value="1"/>
</dbReference>
<dbReference type="AlphaFoldDB" id="A0A1E7R6S5"/>
<dbReference type="NCBIfam" id="TIGR02254">
    <property type="entry name" value="YjjG_YfnB"/>
    <property type="match status" value="1"/>
</dbReference>
<dbReference type="SFLD" id="SFLDG01129">
    <property type="entry name" value="C1.5:_HAD__Beta-PGM__Phosphata"/>
    <property type="match status" value="1"/>
</dbReference>
<dbReference type="SFLD" id="SFLDS00003">
    <property type="entry name" value="Haloacid_Dehalogenase"/>
    <property type="match status" value="1"/>
</dbReference>
<sequence>MYKAIFFDIDDTLLNFSVANRAAFMQSFAEFNLDHDDATYSTYKDINHHLWEKQKLGQITVQDVINNRFKELFRALNVELNHDHFRDTFQGNLAKEHTLEAGAAEAIHYLSQKYKLFAASNSILSQQRARLGLAGLLPHFSDLYISDDIGYEKPDQRFFETCLQRSQIAKEDVLFIGDSLEADMKGAASCQISTCWYNPNNLPNQLQLNITHTIQHLSDLVKIL</sequence>
<evidence type="ECO:0000313" key="2">
    <source>
        <dbReference type="Proteomes" id="UP000233553"/>
    </source>
</evidence>
<name>A0A1E7R6S5_9GAMM</name>
<dbReference type="InterPro" id="IPR052550">
    <property type="entry name" value="Pyrimidine_5'-ntase_YjjG"/>
</dbReference>
<dbReference type="InterPro" id="IPR023214">
    <property type="entry name" value="HAD_sf"/>
</dbReference>
<evidence type="ECO:0000313" key="1">
    <source>
        <dbReference type="EMBL" id="PKF33522.1"/>
    </source>
</evidence>
<dbReference type="InterPro" id="IPR006439">
    <property type="entry name" value="HAD-SF_hydro_IA"/>
</dbReference>
<protein>
    <submittedName>
        <fullName evidence="1">Noncanonical pyrimidine nucleotidase, YjjG family</fullName>
    </submittedName>
</protein>
<proteinExistence type="predicted"/>
<dbReference type="PANTHER" id="PTHR47478">
    <property type="match status" value="1"/>
</dbReference>
<dbReference type="OrthoDB" id="148966at2"/>
<reference evidence="1 2" key="1">
    <citation type="submission" date="2017-12" db="EMBL/GenBank/DDBJ databases">
        <title>Draft Genome sequences of multiple microbial strains isolated from spacecraft associated surfaces.</title>
        <authorList>
            <person name="Seuylemezian A."/>
            <person name="Vaishampayan P."/>
            <person name="Venkateswaran K."/>
        </authorList>
    </citation>
    <scope>NUCLEOTIDE SEQUENCE [LARGE SCALE GENOMIC DNA]</scope>
    <source>
        <strain evidence="1 2">2P01AA</strain>
    </source>
</reference>
<dbReference type="Proteomes" id="UP000233553">
    <property type="component" value="Unassembled WGS sequence"/>
</dbReference>
<dbReference type="PANTHER" id="PTHR47478:SF1">
    <property type="entry name" value="PYRIMIDINE 5'-NUCLEOTIDASE YJJG"/>
    <property type="match status" value="1"/>
</dbReference>
<dbReference type="Pfam" id="PF00702">
    <property type="entry name" value="Hydrolase"/>
    <property type="match status" value="1"/>
</dbReference>
<dbReference type="InterPro" id="IPR011951">
    <property type="entry name" value="HAD-SF_hydro_IA_YjjG/PynA"/>
</dbReference>
<dbReference type="InterPro" id="IPR036412">
    <property type="entry name" value="HAD-like_sf"/>
</dbReference>
<dbReference type="Gene3D" id="3.40.50.1000">
    <property type="entry name" value="HAD superfamily/HAD-like"/>
    <property type="match status" value="1"/>
</dbReference>
<dbReference type="EMBL" id="PISJ01000013">
    <property type="protein sequence ID" value="PKF33522.1"/>
    <property type="molecule type" value="Genomic_DNA"/>
</dbReference>
<organism evidence="1 2">
    <name type="scientific">Acinetobacter proteolyticus</name>
    <dbReference type="NCBI Taxonomy" id="1776741"/>
    <lineage>
        <taxon>Bacteria</taxon>
        <taxon>Pseudomonadati</taxon>
        <taxon>Pseudomonadota</taxon>
        <taxon>Gammaproteobacteria</taxon>
        <taxon>Moraxellales</taxon>
        <taxon>Moraxellaceae</taxon>
        <taxon>Acinetobacter</taxon>
    </lineage>
</organism>
<dbReference type="InterPro" id="IPR023198">
    <property type="entry name" value="PGP-like_dom2"/>
</dbReference>
<dbReference type="GO" id="GO:0008253">
    <property type="term" value="F:5'-nucleotidase activity"/>
    <property type="evidence" value="ECO:0007669"/>
    <property type="project" value="InterPro"/>
</dbReference>
<dbReference type="SUPFAM" id="SSF56784">
    <property type="entry name" value="HAD-like"/>
    <property type="match status" value="1"/>
</dbReference>
<gene>
    <name evidence="1" type="ORF">CW311_12055</name>
</gene>